<dbReference type="CDD" id="cd12087">
    <property type="entry name" value="TM_EGFR-like"/>
    <property type="match status" value="1"/>
</dbReference>
<accession>A0AAD6SKV2</accession>
<evidence type="ECO:0000313" key="5">
    <source>
        <dbReference type="Proteomes" id="UP001218188"/>
    </source>
</evidence>
<feature type="compositionally biased region" description="Low complexity" evidence="1">
    <location>
        <begin position="183"/>
        <end position="194"/>
    </location>
</feature>
<feature type="compositionally biased region" description="Polar residues" evidence="1">
    <location>
        <begin position="270"/>
        <end position="280"/>
    </location>
</feature>
<keyword evidence="2" id="KW-0812">Transmembrane</keyword>
<protein>
    <submittedName>
        <fullName evidence="4">Uncharacterized protein</fullName>
    </submittedName>
</protein>
<keyword evidence="2" id="KW-1133">Transmembrane helix</keyword>
<keyword evidence="5" id="KW-1185">Reference proteome</keyword>
<keyword evidence="2" id="KW-0472">Membrane</keyword>
<feature type="region of interest" description="Disordered" evidence="1">
    <location>
        <begin position="183"/>
        <end position="206"/>
    </location>
</feature>
<evidence type="ECO:0000256" key="1">
    <source>
        <dbReference type="SAM" id="MobiDB-lite"/>
    </source>
</evidence>
<gene>
    <name evidence="4" type="ORF">C8F04DRAFT_1116345</name>
</gene>
<feature type="compositionally biased region" description="Polar residues" evidence="1">
    <location>
        <begin position="195"/>
        <end position="204"/>
    </location>
</feature>
<dbReference type="Gene3D" id="2.60.120.260">
    <property type="entry name" value="Galactose-binding domain-like"/>
    <property type="match status" value="1"/>
</dbReference>
<proteinExistence type="predicted"/>
<evidence type="ECO:0000256" key="3">
    <source>
        <dbReference type="SAM" id="SignalP"/>
    </source>
</evidence>
<keyword evidence="3" id="KW-0732">Signal</keyword>
<dbReference type="Proteomes" id="UP001218188">
    <property type="component" value="Unassembled WGS sequence"/>
</dbReference>
<evidence type="ECO:0000256" key="2">
    <source>
        <dbReference type="SAM" id="Phobius"/>
    </source>
</evidence>
<feature type="region of interest" description="Disordered" evidence="1">
    <location>
        <begin position="256"/>
        <end position="280"/>
    </location>
</feature>
<sequence length="280" mass="29837">MLTSHLPRRSVVSLLLFTLFTIRSSLAGLTNVTIDDTDLSHFTWTQVPDIPQATIPWAAVSPTTPCGYCSAQPQTTDIQNQTWHDGSNNSAGSLTFQGLAVYIYGIDLENPANITFELDGNSEPFHYYSGSEQFVFRSLFFSATGLTANVNHTVSWVVHATKTNGTTGLFDYALLTVDESSAAPSGTASGPQSSNVTASPVSAKSKSEAGPIAGGIVGGLALIALATLGLVLFTRQRRKRIANAAVEEPRPFVEQVSPPTAVAPGDSKMRTSSRSFENCF</sequence>
<feature type="signal peptide" evidence="3">
    <location>
        <begin position="1"/>
        <end position="27"/>
    </location>
</feature>
<evidence type="ECO:0000313" key="4">
    <source>
        <dbReference type="EMBL" id="KAJ7029429.1"/>
    </source>
</evidence>
<comment type="caution">
    <text evidence="4">The sequence shown here is derived from an EMBL/GenBank/DDBJ whole genome shotgun (WGS) entry which is preliminary data.</text>
</comment>
<dbReference type="AlphaFoldDB" id="A0AAD6SKV2"/>
<dbReference type="EMBL" id="JARJCM010000101">
    <property type="protein sequence ID" value="KAJ7029429.1"/>
    <property type="molecule type" value="Genomic_DNA"/>
</dbReference>
<feature type="chain" id="PRO_5042248974" evidence="3">
    <location>
        <begin position="28"/>
        <end position="280"/>
    </location>
</feature>
<feature type="transmembrane region" description="Helical" evidence="2">
    <location>
        <begin position="212"/>
        <end position="233"/>
    </location>
</feature>
<reference evidence="4" key="1">
    <citation type="submission" date="2023-03" db="EMBL/GenBank/DDBJ databases">
        <title>Massive genome expansion in bonnet fungi (Mycena s.s.) driven by repeated elements and novel gene families across ecological guilds.</title>
        <authorList>
            <consortium name="Lawrence Berkeley National Laboratory"/>
            <person name="Harder C.B."/>
            <person name="Miyauchi S."/>
            <person name="Viragh M."/>
            <person name="Kuo A."/>
            <person name="Thoen E."/>
            <person name="Andreopoulos B."/>
            <person name="Lu D."/>
            <person name="Skrede I."/>
            <person name="Drula E."/>
            <person name="Henrissat B."/>
            <person name="Morin E."/>
            <person name="Kohler A."/>
            <person name="Barry K."/>
            <person name="LaButti K."/>
            <person name="Morin E."/>
            <person name="Salamov A."/>
            <person name="Lipzen A."/>
            <person name="Mereny Z."/>
            <person name="Hegedus B."/>
            <person name="Baldrian P."/>
            <person name="Stursova M."/>
            <person name="Weitz H."/>
            <person name="Taylor A."/>
            <person name="Grigoriev I.V."/>
            <person name="Nagy L.G."/>
            <person name="Martin F."/>
            <person name="Kauserud H."/>
        </authorList>
    </citation>
    <scope>NUCLEOTIDE SEQUENCE</scope>
    <source>
        <strain evidence="4">CBHHK200</strain>
    </source>
</reference>
<organism evidence="4 5">
    <name type="scientific">Mycena alexandri</name>
    <dbReference type="NCBI Taxonomy" id="1745969"/>
    <lineage>
        <taxon>Eukaryota</taxon>
        <taxon>Fungi</taxon>
        <taxon>Dikarya</taxon>
        <taxon>Basidiomycota</taxon>
        <taxon>Agaricomycotina</taxon>
        <taxon>Agaricomycetes</taxon>
        <taxon>Agaricomycetidae</taxon>
        <taxon>Agaricales</taxon>
        <taxon>Marasmiineae</taxon>
        <taxon>Mycenaceae</taxon>
        <taxon>Mycena</taxon>
    </lineage>
</organism>
<name>A0AAD6SKV2_9AGAR</name>